<dbReference type="AlphaFoldDB" id="A0A8I0ADM8"/>
<dbReference type="FunFam" id="1.10.3470.10:FF:000001">
    <property type="entry name" value="Vitamin B12 ABC transporter permease BtuC"/>
    <property type="match status" value="1"/>
</dbReference>
<evidence type="ECO:0000313" key="9">
    <source>
        <dbReference type="EMBL" id="MBC5651118.1"/>
    </source>
</evidence>
<dbReference type="Pfam" id="PF01032">
    <property type="entry name" value="FecCD"/>
    <property type="match status" value="1"/>
</dbReference>
<reference evidence="9 10" key="1">
    <citation type="submission" date="2020-08" db="EMBL/GenBank/DDBJ databases">
        <title>Genome public.</title>
        <authorList>
            <person name="Liu C."/>
            <person name="Sun Q."/>
        </authorList>
    </citation>
    <scope>NUCLEOTIDE SEQUENCE [LARGE SCALE GENOMIC DNA]</scope>
    <source>
        <strain evidence="9 10">BX17</strain>
    </source>
</reference>
<accession>A0A8I0ADM8</accession>
<evidence type="ECO:0000256" key="1">
    <source>
        <dbReference type="ARBA" id="ARBA00004651"/>
    </source>
</evidence>
<name>A0A8I0ADM8_9FIRM</name>
<feature type="transmembrane region" description="Helical" evidence="8">
    <location>
        <begin position="194"/>
        <end position="216"/>
    </location>
</feature>
<proteinExistence type="inferred from homology"/>
<organism evidence="9 10">
    <name type="scientific">Blautia segnis</name>
    <dbReference type="NCBI Taxonomy" id="2763030"/>
    <lineage>
        <taxon>Bacteria</taxon>
        <taxon>Bacillati</taxon>
        <taxon>Bacillota</taxon>
        <taxon>Clostridia</taxon>
        <taxon>Lachnospirales</taxon>
        <taxon>Lachnospiraceae</taxon>
        <taxon>Blautia</taxon>
    </lineage>
</organism>
<evidence type="ECO:0000256" key="4">
    <source>
        <dbReference type="ARBA" id="ARBA00022475"/>
    </source>
</evidence>
<feature type="transmembrane region" description="Helical" evidence="8">
    <location>
        <begin position="154"/>
        <end position="174"/>
    </location>
</feature>
<dbReference type="SUPFAM" id="SSF81345">
    <property type="entry name" value="ABC transporter involved in vitamin B12 uptake, BtuC"/>
    <property type="match status" value="1"/>
</dbReference>
<dbReference type="GO" id="GO:0005886">
    <property type="term" value="C:plasma membrane"/>
    <property type="evidence" value="ECO:0007669"/>
    <property type="project" value="UniProtKB-SubCell"/>
</dbReference>
<keyword evidence="5 8" id="KW-0812">Transmembrane</keyword>
<feature type="transmembrane region" description="Helical" evidence="8">
    <location>
        <begin position="65"/>
        <end position="82"/>
    </location>
</feature>
<keyword evidence="7 8" id="KW-0472">Membrane</keyword>
<dbReference type="GO" id="GO:0033214">
    <property type="term" value="P:siderophore-iron import into cell"/>
    <property type="evidence" value="ECO:0007669"/>
    <property type="project" value="TreeGrafter"/>
</dbReference>
<dbReference type="Proteomes" id="UP000652847">
    <property type="component" value="Unassembled WGS sequence"/>
</dbReference>
<comment type="subcellular location">
    <subcellularLocation>
        <location evidence="1">Cell membrane</location>
        <topology evidence="1">Multi-pass membrane protein</topology>
    </subcellularLocation>
</comment>
<gene>
    <name evidence="9" type="ORF">H8S54_08365</name>
</gene>
<dbReference type="CDD" id="cd06550">
    <property type="entry name" value="TM_ABC_iron-siderophores_like"/>
    <property type="match status" value="1"/>
</dbReference>
<comment type="similarity">
    <text evidence="2">Belongs to the binding-protein-dependent transport system permease family. FecCD subfamily.</text>
</comment>
<evidence type="ECO:0000256" key="8">
    <source>
        <dbReference type="SAM" id="Phobius"/>
    </source>
</evidence>
<keyword evidence="3" id="KW-0813">Transport</keyword>
<sequence length="335" mass="35252">MTDAKQKKRVCMVSLILLVLLAAGILADIYAGYSRLSLQDFWEIILGGGDPGLRYTLIQLRLPRIFTSLLVGVGLGLAGGIIQGVAKNDMAEPGILGINAGAGLALAVFIVFFAGSSQNMTPLLPVIAFAGSVIVAIIDYRLAFTGNGLSPKRLLLIGIAVSTAVSSVTTMLMLRMSDSEYAFVQNWLAGSIWGASWSNVHILFVCLLVLGLLAFYKSRTLNVLVLGNQTATGLGVEVSKQSAILLGIAIGMSSLCCAVGGGLSFVGLVCPHLARRLTGPNYRSLIGITALLGAVLLVFSDIISRTLLIPNEIPIGIVAAVIGAPYFLYLLIMQD</sequence>
<dbReference type="PANTHER" id="PTHR30472">
    <property type="entry name" value="FERRIC ENTEROBACTIN TRANSPORT SYSTEM PERMEASE PROTEIN"/>
    <property type="match status" value="1"/>
</dbReference>
<evidence type="ECO:0000256" key="3">
    <source>
        <dbReference type="ARBA" id="ARBA00022448"/>
    </source>
</evidence>
<feature type="transmembrane region" description="Helical" evidence="8">
    <location>
        <begin position="94"/>
        <end position="116"/>
    </location>
</feature>
<keyword evidence="10" id="KW-1185">Reference proteome</keyword>
<dbReference type="InterPro" id="IPR037294">
    <property type="entry name" value="ABC_BtuC-like"/>
</dbReference>
<evidence type="ECO:0000256" key="2">
    <source>
        <dbReference type="ARBA" id="ARBA00007935"/>
    </source>
</evidence>
<comment type="caution">
    <text evidence="9">The sequence shown here is derived from an EMBL/GenBank/DDBJ whole genome shotgun (WGS) entry which is preliminary data.</text>
</comment>
<feature type="transmembrane region" description="Helical" evidence="8">
    <location>
        <begin position="285"/>
        <end position="303"/>
    </location>
</feature>
<dbReference type="GO" id="GO:0022857">
    <property type="term" value="F:transmembrane transporter activity"/>
    <property type="evidence" value="ECO:0007669"/>
    <property type="project" value="InterPro"/>
</dbReference>
<evidence type="ECO:0000256" key="5">
    <source>
        <dbReference type="ARBA" id="ARBA00022692"/>
    </source>
</evidence>
<keyword evidence="4" id="KW-1003">Cell membrane</keyword>
<keyword evidence="6 8" id="KW-1133">Transmembrane helix</keyword>
<feature type="transmembrane region" description="Helical" evidence="8">
    <location>
        <begin position="243"/>
        <end position="265"/>
    </location>
</feature>
<dbReference type="InterPro" id="IPR000522">
    <property type="entry name" value="ABC_transptr_permease_BtuC"/>
</dbReference>
<evidence type="ECO:0000256" key="6">
    <source>
        <dbReference type="ARBA" id="ARBA00022989"/>
    </source>
</evidence>
<dbReference type="EMBL" id="JACOOT010000019">
    <property type="protein sequence ID" value="MBC5651118.1"/>
    <property type="molecule type" value="Genomic_DNA"/>
</dbReference>
<feature type="transmembrane region" description="Helical" evidence="8">
    <location>
        <begin position="315"/>
        <end position="332"/>
    </location>
</feature>
<protein>
    <submittedName>
        <fullName evidence="9">Iron ABC transporter permease</fullName>
    </submittedName>
</protein>
<dbReference type="PANTHER" id="PTHR30472:SF64">
    <property type="entry name" value="IRON(3+)-HYDROXAMATE IMPORT SYSTEM PERMEASE PROTEIN FHUG"/>
    <property type="match status" value="1"/>
</dbReference>
<dbReference type="Gene3D" id="1.10.3470.10">
    <property type="entry name" value="ABC transporter involved in vitamin B12 uptake, BtuC"/>
    <property type="match status" value="1"/>
</dbReference>
<feature type="transmembrane region" description="Helical" evidence="8">
    <location>
        <begin position="122"/>
        <end position="142"/>
    </location>
</feature>
<evidence type="ECO:0000313" key="10">
    <source>
        <dbReference type="Proteomes" id="UP000652847"/>
    </source>
</evidence>
<evidence type="ECO:0000256" key="7">
    <source>
        <dbReference type="ARBA" id="ARBA00023136"/>
    </source>
</evidence>